<dbReference type="AlphaFoldDB" id="A0AA38ZHK7"/>
<accession>A0AA38ZHK7</accession>
<dbReference type="PANTHER" id="PTHR35510">
    <property type="entry name" value="DBH-LIKE MONOOXYGENASE"/>
    <property type="match status" value="1"/>
</dbReference>
<comment type="caution">
    <text evidence="1">The sequence shown here is derived from an EMBL/GenBank/DDBJ whole genome shotgun (WGS) entry which is preliminary data.</text>
</comment>
<sequence length="326" mass="37183">MASYLSLKMKRKELEEVNDDFSDFSLSSPARKIRRLDAELPPIMEEEEHDVPVEFEQLLPEKLVENTRDEVDGIPLNAERAIVLFKPVNSPLMQSPSKFSVSVDSDIISGFKNQFPWSSQPNLRKSVEDETASGERNTRVTNECLAVVPWVPSHLPQASGVEVPQIEALELMEEAEETEVTTMDIEDNNLNPEQQQEHGFGGMGGSESLHQWQQQHCMTPQLPQNMSTPITWFRLRARKRMQKEIKDVKVEFEEERAVRREGLCVCVCVHLWNLLNSHLASVNRYLGIWLEAFEVVETKECYGFTVGRKAAIFVISFGLNHNGSQL</sequence>
<keyword evidence="2" id="KW-1185">Reference proteome</keyword>
<proteinExistence type="predicted"/>
<protein>
    <submittedName>
        <fullName evidence="1">Uncharacterized protein</fullName>
    </submittedName>
</protein>
<name>A0AA38ZHK7_VITRO</name>
<gene>
    <name evidence="1" type="ORF">PVL29_014740</name>
</gene>
<dbReference type="PANTHER" id="PTHR35510:SF1">
    <property type="entry name" value="DBH-LIKE MONOOXYGENASE"/>
    <property type="match status" value="1"/>
</dbReference>
<evidence type="ECO:0000313" key="2">
    <source>
        <dbReference type="Proteomes" id="UP001168098"/>
    </source>
</evidence>
<evidence type="ECO:0000313" key="1">
    <source>
        <dbReference type="EMBL" id="KAJ9689226.1"/>
    </source>
</evidence>
<reference evidence="1 2" key="1">
    <citation type="journal article" date="2023" name="BMC Biotechnol.">
        <title>Vitis rotundifolia cv Carlos genome sequencing.</title>
        <authorList>
            <person name="Huff M."/>
            <person name="Hulse-Kemp A."/>
            <person name="Scheffler B."/>
            <person name="Youngblood R."/>
            <person name="Simpson S."/>
            <person name="Babiker E."/>
            <person name="Staton M."/>
        </authorList>
    </citation>
    <scope>NUCLEOTIDE SEQUENCE [LARGE SCALE GENOMIC DNA]</scope>
    <source>
        <tissue evidence="1">Leaf</tissue>
    </source>
</reference>
<organism evidence="1 2">
    <name type="scientific">Vitis rotundifolia</name>
    <name type="common">Muscadine grape</name>
    <dbReference type="NCBI Taxonomy" id="103349"/>
    <lineage>
        <taxon>Eukaryota</taxon>
        <taxon>Viridiplantae</taxon>
        <taxon>Streptophyta</taxon>
        <taxon>Embryophyta</taxon>
        <taxon>Tracheophyta</taxon>
        <taxon>Spermatophyta</taxon>
        <taxon>Magnoliopsida</taxon>
        <taxon>eudicotyledons</taxon>
        <taxon>Gunneridae</taxon>
        <taxon>Pentapetalae</taxon>
        <taxon>rosids</taxon>
        <taxon>Vitales</taxon>
        <taxon>Vitaceae</taxon>
        <taxon>Viteae</taxon>
        <taxon>Vitis</taxon>
    </lineage>
</organism>
<dbReference type="EMBL" id="JARBHA010000011">
    <property type="protein sequence ID" value="KAJ9689226.1"/>
    <property type="molecule type" value="Genomic_DNA"/>
</dbReference>
<dbReference type="Proteomes" id="UP001168098">
    <property type="component" value="Unassembled WGS sequence"/>
</dbReference>